<dbReference type="OrthoDB" id="3364649at2759"/>
<feature type="region of interest" description="Disordered" evidence="1">
    <location>
        <begin position="463"/>
        <end position="504"/>
    </location>
</feature>
<dbReference type="PANTHER" id="PTHR14778:SF2">
    <property type="entry name" value="KINETOCHORE-ASSOCIATED PROTEIN DSN1 HOMOLOG"/>
    <property type="match status" value="1"/>
</dbReference>
<feature type="compositionally biased region" description="Polar residues" evidence="1">
    <location>
        <begin position="107"/>
        <end position="132"/>
    </location>
</feature>
<organism evidence="2 3">
    <name type="scientific">Amanita thiersii Skay4041</name>
    <dbReference type="NCBI Taxonomy" id="703135"/>
    <lineage>
        <taxon>Eukaryota</taxon>
        <taxon>Fungi</taxon>
        <taxon>Dikarya</taxon>
        <taxon>Basidiomycota</taxon>
        <taxon>Agaricomycotina</taxon>
        <taxon>Agaricomycetes</taxon>
        <taxon>Agaricomycetidae</taxon>
        <taxon>Agaricales</taxon>
        <taxon>Pluteineae</taxon>
        <taxon>Amanitaceae</taxon>
        <taxon>Amanita</taxon>
    </lineage>
</organism>
<name>A0A2A9NJ44_9AGAR</name>
<dbReference type="PANTHER" id="PTHR14778">
    <property type="entry name" value="KINETOCHORE-ASSOCIATED PROTEIN DSN1 HOMOLOG"/>
    <property type="match status" value="1"/>
</dbReference>
<proteinExistence type="predicted"/>
<dbReference type="GO" id="GO:0000444">
    <property type="term" value="C:MIS12/MIND type complex"/>
    <property type="evidence" value="ECO:0007669"/>
    <property type="project" value="InterPro"/>
</dbReference>
<feature type="compositionally biased region" description="Low complexity" evidence="1">
    <location>
        <begin position="186"/>
        <end position="196"/>
    </location>
</feature>
<feature type="compositionally biased region" description="Basic and acidic residues" evidence="1">
    <location>
        <begin position="228"/>
        <end position="240"/>
    </location>
</feature>
<feature type="region of interest" description="Disordered" evidence="1">
    <location>
        <begin position="753"/>
        <end position="786"/>
    </location>
</feature>
<feature type="compositionally biased region" description="Polar residues" evidence="1">
    <location>
        <begin position="49"/>
        <end position="82"/>
    </location>
</feature>
<reference evidence="2 3" key="1">
    <citation type="submission" date="2014-02" db="EMBL/GenBank/DDBJ databases">
        <title>Transposable element dynamics among asymbiotic and ectomycorrhizal Amanita fungi.</title>
        <authorList>
            <consortium name="DOE Joint Genome Institute"/>
            <person name="Hess J."/>
            <person name="Skrede I."/>
            <person name="Wolfe B."/>
            <person name="LaButti K."/>
            <person name="Ohm R.A."/>
            <person name="Grigoriev I.V."/>
            <person name="Pringle A."/>
        </authorList>
    </citation>
    <scope>NUCLEOTIDE SEQUENCE [LARGE SCALE GENOMIC DNA]</scope>
    <source>
        <strain evidence="2 3">SKay4041</strain>
    </source>
</reference>
<dbReference type="STRING" id="703135.A0A2A9NJ44"/>
<feature type="compositionally biased region" description="Basic and acidic residues" evidence="1">
    <location>
        <begin position="770"/>
        <end position="786"/>
    </location>
</feature>
<sequence>MLFTQQQEQSNSKRKATTGSQDNPLLSAAKRAKKESKNASNKSKLRANAETTSSGLLIVRDSSSSQPEPLSRETSLTSQFPPKQSLKRTASADLHARPSKKLRAESQPHTNKPKSASSLPTSTDYPRTQNRAGSLPPANGSSSKFSWSGSRGDAAFATIAEEDEAQIEDDIRAMDAEADHIRRSSRVYVPPSSSSSITFQQIDKDGRRPKPKPSIVAVDTTQLVPMDETPRIERNKRLREGSLNPVPPPNGDATHAETSQRGREREREVNGHHRRKSSISGRGKRISSSFESSGVIPQPHNTVSENSFYKHLDADLPDTERFRQLLIWCSSRAISRYASAPLRANSTSSTSSKDNPKNQGDSPPDLPPLSSRATELLRKAQDDVIRMLADRKIDLSVYGDDQQVTKGKQKELRPNEQNVMNRKWEIIYAEEIKRAQEEDEAWKRVAYFYDTYLKRQKESLEKRLAAAKPKQPPGATEDQVAGEDEQLPKPSAKAKGKQRDTGEEEWDMLTGLPESMQRGDRLARALLLPQSSSHPKSPATPKKRPRRSSSTALPAAAETVDPTTDSMVNDELRAKVVEQLKDIQFNFDSIVSLMSAGRSMVKVAEAMLDRRFALLNQNLASRANINLGPLAGPLSSSSSASSASSSAVAPAQATSVDPSNVSGILSKYVPHLHAYSAFMLPHYEEGYPQDNPNRSVRGPGGINTLDLIRALTRVDRMRPPAMVGDAARRAAREVQRVGESGVGAVGERRITTAGGCVLHTPRKMPATPRRGGDRTPRRDRTPGRDR</sequence>
<dbReference type="InterPro" id="IPR013218">
    <property type="entry name" value="Dsn1/Mis13"/>
</dbReference>
<dbReference type="AlphaFoldDB" id="A0A2A9NJ44"/>
<keyword evidence="3" id="KW-1185">Reference proteome</keyword>
<dbReference type="GO" id="GO:0007059">
    <property type="term" value="P:chromosome segregation"/>
    <property type="evidence" value="ECO:0007669"/>
    <property type="project" value="InterPro"/>
</dbReference>
<dbReference type="Pfam" id="PF08202">
    <property type="entry name" value="MIS13"/>
    <property type="match status" value="1"/>
</dbReference>
<protein>
    <submittedName>
        <fullName evidence="2">Uncharacterized protein</fullName>
    </submittedName>
</protein>
<feature type="compositionally biased region" description="Polar residues" evidence="1">
    <location>
        <begin position="1"/>
        <end position="10"/>
    </location>
</feature>
<feature type="region of interest" description="Disordered" evidence="1">
    <location>
        <begin position="183"/>
        <end position="303"/>
    </location>
</feature>
<feature type="compositionally biased region" description="Basic and acidic residues" evidence="1">
    <location>
        <begin position="254"/>
        <end position="271"/>
    </location>
</feature>
<dbReference type="GO" id="GO:0051301">
    <property type="term" value="P:cell division"/>
    <property type="evidence" value="ECO:0007669"/>
    <property type="project" value="InterPro"/>
</dbReference>
<feature type="compositionally biased region" description="Polar residues" evidence="1">
    <location>
        <begin position="344"/>
        <end position="360"/>
    </location>
</feature>
<feature type="compositionally biased region" description="Basic residues" evidence="1">
    <location>
        <begin position="272"/>
        <end position="285"/>
    </location>
</feature>
<feature type="region of interest" description="Disordered" evidence="1">
    <location>
        <begin position="527"/>
        <end position="566"/>
    </location>
</feature>
<evidence type="ECO:0000313" key="3">
    <source>
        <dbReference type="Proteomes" id="UP000242287"/>
    </source>
</evidence>
<evidence type="ECO:0000256" key="1">
    <source>
        <dbReference type="SAM" id="MobiDB-lite"/>
    </source>
</evidence>
<feature type="region of interest" description="Disordered" evidence="1">
    <location>
        <begin position="1"/>
        <end position="152"/>
    </location>
</feature>
<evidence type="ECO:0000313" key="2">
    <source>
        <dbReference type="EMBL" id="PFH48311.1"/>
    </source>
</evidence>
<feature type="compositionally biased region" description="Low complexity" evidence="1">
    <location>
        <begin position="140"/>
        <end position="152"/>
    </location>
</feature>
<dbReference type="Proteomes" id="UP000242287">
    <property type="component" value="Unassembled WGS sequence"/>
</dbReference>
<gene>
    <name evidence="2" type="ORF">AMATHDRAFT_65800</name>
</gene>
<dbReference type="EMBL" id="KZ302068">
    <property type="protein sequence ID" value="PFH48311.1"/>
    <property type="molecule type" value="Genomic_DNA"/>
</dbReference>
<accession>A0A2A9NJ44</accession>
<feature type="region of interest" description="Disordered" evidence="1">
    <location>
        <begin position="342"/>
        <end position="370"/>
    </location>
</feature>